<evidence type="ECO:0000256" key="1">
    <source>
        <dbReference type="SAM" id="Phobius"/>
    </source>
</evidence>
<keyword evidence="1" id="KW-0812">Transmembrane</keyword>
<keyword evidence="1" id="KW-0472">Membrane</keyword>
<dbReference type="Proteomes" id="UP000019434">
    <property type="component" value="Chromosome"/>
</dbReference>
<keyword evidence="1" id="KW-1133">Transmembrane helix</keyword>
<proteinExistence type="predicted"/>
<dbReference type="EMBL" id="CP007264">
    <property type="protein sequence ID" value="AHL22052.1"/>
    <property type="molecule type" value="Genomic_DNA"/>
</dbReference>
<reference evidence="2 3" key="1">
    <citation type="submission" date="2014-02" db="EMBL/GenBank/DDBJ databases">
        <title>Genome Sequence of an Hyperthermophilic Archaeon, Thermococcus nautili 30-1, producing viral vesicles.</title>
        <authorList>
            <person name="Oberto J."/>
            <person name="Gaudin M."/>
            <person name="Cossu M."/>
            <person name="Gorlas A."/>
            <person name="Slesarev A."/>
            <person name="Marguet E."/>
            <person name="Forterre P."/>
        </authorList>
    </citation>
    <scope>NUCLEOTIDE SEQUENCE [LARGE SCALE GENOMIC DNA]</scope>
    <source>
        <strain evidence="2 3">30-1</strain>
    </source>
</reference>
<accession>W8NSG5</accession>
<dbReference type="eggNOG" id="arCOG03776">
    <property type="taxonomic scope" value="Archaea"/>
</dbReference>
<dbReference type="HOGENOM" id="CLU_992544_0_0_2"/>
<feature type="transmembrane region" description="Helical" evidence="1">
    <location>
        <begin position="257"/>
        <end position="277"/>
    </location>
</feature>
<keyword evidence="3" id="KW-1185">Reference proteome</keyword>
<name>W8NSG5_9EURY</name>
<gene>
    <name evidence="2" type="ORF">BD01_0427</name>
</gene>
<dbReference type="KEGG" id="tnu:BD01_0427"/>
<feature type="transmembrane region" description="Helical" evidence="1">
    <location>
        <begin position="231"/>
        <end position="251"/>
    </location>
</feature>
<dbReference type="GeneID" id="34862318"/>
<evidence type="ECO:0000313" key="3">
    <source>
        <dbReference type="Proteomes" id="UP000019434"/>
    </source>
</evidence>
<protein>
    <submittedName>
        <fullName evidence="2">Uncharacterized protein</fullName>
    </submittedName>
</protein>
<evidence type="ECO:0000313" key="2">
    <source>
        <dbReference type="EMBL" id="AHL22052.1"/>
    </source>
</evidence>
<organism evidence="2 3">
    <name type="scientific">Thermococcus nautili</name>
    <dbReference type="NCBI Taxonomy" id="195522"/>
    <lineage>
        <taxon>Archaea</taxon>
        <taxon>Methanobacteriati</taxon>
        <taxon>Methanobacteriota</taxon>
        <taxon>Thermococci</taxon>
        <taxon>Thermococcales</taxon>
        <taxon>Thermococcaceae</taxon>
        <taxon>Thermococcus</taxon>
    </lineage>
</organism>
<dbReference type="STRING" id="195522.BD01_0427"/>
<dbReference type="OrthoDB" id="93530at2157"/>
<dbReference type="RefSeq" id="WP_042689426.1">
    <property type="nucleotide sequence ID" value="NZ_CP007264.1"/>
</dbReference>
<dbReference type="AlphaFoldDB" id="W8NSG5"/>
<sequence length="298" mass="32743">MEVTCPTCSATFKVPDTVEVATCPYCGTTFHVHTKETGEHFFFPPMKKDAGGVLLKFLSRQYGAPADITGAKITKKELHWVPVYFFYLHGRSRLWPTVEEVQFMGIPAGSPFKTLLEGYPFPIRGKVFFSEDVVKKGHYYEPEVPKEKAEELARVALINALIGEARQEDKSVSEDELELEVRYLGLVHYPLWELRYEYAGKEYWGYVDGTDGRVISAEYPLESGARKKASAMAMGVIGAGAVLGFIASAIFGTPFGLLGGLIPGAVGAWGIGSKGAVKKRIVSGVIKGRSGNLYFQPI</sequence>